<dbReference type="AlphaFoldDB" id="A0A0K1JJM5"/>
<dbReference type="SUPFAM" id="SSF160379">
    <property type="entry name" value="SP0830-like"/>
    <property type="match status" value="1"/>
</dbReference>
<dbReference type="PATRIC" id="fig|571913.6.peg.3128"/>
<gene>
    <name evidence="1" type="ORF">VV02_15405</name>
</gene>
<dbReference type="STRING" id="571913.VV02_15405"/>
<dbReference type="Pfam" id="PF08002">
    <property type="entry name" value="DUF1697"/>
    <property type="match status" value="1"/>
</dbReference>
<dbReference type="PANTHER" id="PTHR36439:SF1">
    <property type="entry name" value="DUF1697 DOMAIN-CONTAINING PROTEIN"/>
    <property type="match status" value="1"/>
</dbReference>
<sequence length="173" mass="18690">MAFLRAINVGGHTVTMARLRELVGELGYADVATFIASGNLIVTTDRTPRQVEKDVASGLEKALGYAVETYVRTPVELSAIGEAEPFGTVEDGHKVQVGFLTAALKADAARAVEDLSNDYDTLRVDGREIYWHTRGGVSGSLIKPAVFARTLTVPTTMRNVNTIRRLVAKYPPG</sequence>
<dbReference type="Proteomes" id="UP000066480">
    <property type="component" value="Chromosome"/>
</dbReference>
<accession>A0A0K1JJM5</accession>
<proteinExistence type="predicted"/>
<evidence type="ECO:0008006" key="3">
    <source>
        <dbReference type="Google" id="ProtNLM"/>
    </source>
</evidence>
<dbReference type="EMBL" id="CP011112">
    <property type="protein sequence ID" value="AKU16922.1"/>
    <property type="molecule type" value="Genomic_DNA"/>
</dbReference>
<dbReference type="Gene3D" id="3.30.70.1280">
    <property type="entry name" value="SP0830-like domains"/>
    <property type="match status" value="1"/>
</dbReference>
<evidence type="ECO:0000313" key="1">
    <source>
        <dbReference type="EMBL" id="AKU16922.1"/>
    </source>
</evidence>
<dbReference type="PANTHER" id="PTHR36439">
    <property type="entry name" value="BLL4334 PROTEIN"/>
    <property type="match status" value="1"/>
</dbReference>
<organism evidence="1 2">
    <name type="scientific">Luteipulveratus mongoliensis</name>
    <dbReference type="NCBI Taxonomy" id="571913"/>
    <lineage>
        <taxon>Bacteria</taxon>
        <taxon>Bacillati</taxon>
        <taxon>Actinomycetota</taxon>
        <taxon>Actinomycetes</taxon>
        <taxon>Micrococcales</taxon>
        <taxon>Dermacoccaceae</taxon>
        <taxon>Luteipulveratus</taxon>
    </lineage>
</organism>
<evidence type="ECO:0000313" key="2">
    <source>
        <dbReference type="Proteomes" id="UP000066480"/>
    </source>
</evidence>
<dbReference type="InterPro" id="IPR012545">
    <property type="entry name" value="DUF1697"/>
</dbReference>
<dbReference type="PIRSF" id="PIRSF008502">
    <property type="entry name" value="UCP008502"/>
    <property type="match status" value="1"/>
</dbReference>
<reference evidence="1 2" key="1">
    <citation type="submission" date="2015-03" db="EMBL/GenBank/DDBJ databases">
        <title>Luteipulveratus halotolerans sp. nov., a novel actinobacterium (Dermacoccaceae) from Sarawak, Malaysia.</title>
        <authorList>
            <person name="Juboi H."/>
            <person name="Basik A."/>
            <person name="Shamsul S.S."/>
            <person name="Arnold P."/>
            <person name="Schmitt E.K."/>
            <person name="Sanglier J.-J."/>
            <person name="Yeo T."/>
        </authorList>
    </citation>
    <scope>NUCLEOTIDE SEQUENCE [LARGE SCALE GENOMIC DNA]</scope>
    <source>
        <strain evidence="1 2">MN07-A0370</strain>
    </source>
</reference>
<keyword evidence="2" id="KW-1185">Reference proteome</keyword>
<dbReference type="KEGG" id="lmoi:VV02_15405"/>
<protein>
    <recommendedName>
        <fullName evidence="3">Pyridoxamine 5-phosphate oxidase</fullName>
    </recommendedName>
</protein>
<name>A0A0K1JJM5_9MICO</name>